<reference evidence="2 3" key="1">
    <citation type="journal article" date="2020" name="Microorganisms">
        <title>Osmotic Adaptation and Compatible Solute Biosynthesis of Phototrophic Bacteria as Revealed from Genome Analyses.</title>
        <authorList>
            <person name="Imhoff J.F."/>
            <person name="Rahn T."/>
            <person name="Kunzel S."/>
            <person name="Keller A."/>
            <person name="Neulinger S.C."/>
        </authorList>
    </citation>
    <scope>NUCLEOTIDE SEQUENCE [LARGE SCALE GENOMIC DNA]</scope>
    <source>
        <strain evidence="2 3">DSM 6210</strain>
    </source>
</reference>
<dbReference type="InterPro" id="IPR007359">
    <property type="entry name" value="SigmaE_reg_RseC_MucC"/>
</dbReference>
<evidence type="ECO:0000313" key="2">
    <source>
        <dbReference type="EMBL" id="MBK1629804.1"/>
    </source>
</evidence>
<keyword evidence="1" id="KW-1133">Transmembrane helix</keyword>
<gene>
    <name evidence="2" type="ORF">CKO31_03410</name>
</gene>
<evidence type="ECO:0000313" key="3">
    <source>
        <dbReference type="Proteomes" id="UP000748752"/>
    </source>
</evidence>
<keyword evidence="1" id="KW-0472">Membrane</keyword>
<keyword evidence="3" id="KW-1185">Reference proteome</keyword>
<keyword evidence="1" id="KW-0812">Transmembrane</keyword>
<dbReference type="Proteomes" id="UP000748752">
    <property type="component" value="Unassembled WGS sequence"/>
</dbReference>
<protein>
    <recommendedName>
        <fullName evidence="4">SoxR reducing system RseC family protein</fullName>
    </recommendedName>
</protein>
<comment type="caution">
    <text evidence="2">The sequence shown here is derived from an EMBL/GenBank/DDBJ whole genome shotgun (WGS) entry which is preliminary data.</text>
</comment>
<feature type="transmembrane region" description="Helical" evidence="1">
    <location>
        <begin position="102"/>
        <end position="123"/>
    </location>
</feature>
<evidence type="ECO:0000256" key="1">
    <source>
        <dbReference type="SAM" id="Phobius"/>
    </source>
</evidence>
<accession>A0ABS1CD39</accession>
<organism evidence="2 3">
    <name type="scientific">Thiohalocapsa halophila</name>
    <dbReference type="NCBI Taxonomy" id="69359"/>
    <lineage>
        <taxon>Bacteria</taxon>
        <taxon>Pseudomonadati</taxon>
        <taxon>Pseudomonadota</taxon>
        <taxon>Gammaproteobacteria</taxon>
        <taxon>Chromatiales</taxon>
        <taxon>Chromatiaceae</taxon>
        <taxon>Thiohalocapsa</taxon>
    </lineage>
</organism>
<proteinExistence type="predicted"/>
<dbReference type="PIRSF" id="PIRSF004923">
    <property type="entry name" value="RseC"/>
    <property type="match status" value="1"/>
</dbReference>
<dbReference type="PANTHER" id="PTHR35867">
    <property type="entry name" value="PROTEIN RSEC"/>
    <property type="match status" value="1"/>
</dbReference>
<name>A0ABS1CD39_9GAMM</name>
<feature type="transmembrane region" description="Helical" evidence="1">
    <location>
        <begin position="143"/>
        <end position="161"/>
    </location>
</feature>
<sequence length="191" mass="20127">MLRIARAAAPTYPAAIPAAIEEARRDESPLIEEQATVVRATHGTAWVEAVRSSTCGSCSAAAGCGTSLLDRFLGRRPLRLEVANSLDVATGDQVIVGVPEGAMLRAAAAAYLAPLLGLILGAVLGRHLPLLWAAPPTPGGPEWLSLLGGGLGFWMALRWVARYSRSLAQDRRFRPVLLRRAPPAAVSVSFG</sequence>
<dbReference type="InterPro" id="IPR026268">
    <property type="entry name" value="RseC"/>
</dbReference>
<dbReference type="Pfam" id="PF04246">
    <property type="entry name" value="RseC_MucC"/>
    <property type="match status" value="1"/>
</dbReference>
<dbReference type="PANTHER" id="PTHR35867:SF1">
    <property type="entry name" value="PROTEIN RSEC"/>
    <property type="match status" value="1"/>
</dbReference>
<evidence type="ECO:0008006" key="4">
    <source>
        <dbReference type="Google" id="ProtNLM"/>
    </source>
</evidence>
<dbReference type="EMBL" id="NRRV01000005">
    <property type="protein sequence ID" value="MBK1629804.1"/>
    <property type="molecule type" value="Genomic_DNA"/>
</dbReference>